<reference evidence="3" key="1">
    <citation type="submission" date="2016-10" db="EMBL/GenBank/DDBJ databases">
        <authorList>
            <person name="Varghese N."/>
            <person name="Submissions S."/>
        </authorList>
    </citation>
    <scope>NUCLEOTIDE SEQUENCE [LARGE SCALE GENOMIC DNA]</scope>
    <source>
        <strain evidence="3">DSM 16477</strain>
    </source>
</reference>
<keyword evidence="3" id="KW-1185">Reference proteome</keyword>
<name>A0A1G7VLZ1_9RHOB</name>
<feature type="transmembrane region" description="Helical" evidence="1">
    <location>
        <begin position="12"/>
        <end position="32"/>
    </location>
</feature>
<evidence type="ECO:0000256" key="1">
    <source>
        <dbReference type="SAM" id="Phobius"/>
    </source>
</evidence>
<evidence type="ECO:0000313" key="2">
    <source>
        <dbReference type="EMBL" id="SDG60621.1"/>
    </source>
</evidence>
<organism evidence="2 3">
    <name type="scientific">Sulfitobacter delicatus</name>
    <dbReference type="NCBI Taxonomy" id="218672"/>
    <lineage>
        <taxon>Bacteria</taxon>
        <taxon>Pseudomonadati</taxon>
        <taxon>Pseudomonadota</taxon>
        <taxon>Alphaproteobacteria</taxon>
        <taxon>Rhodobacterales</taxon>
        <taxon>Roseobacteraceae</taxon>
        <taxon>Sulfitobacter</taxon>
    </lineage>
</organism>
<protein>
    <recommendedName>
        <fullName evidence="4">MYXO-CTERM domain-containing protein</fullName>
    </recommendedName>
</protein>
<keyword evidence="1" id="KW-1133">Transmembrane helix</keyword>
<gene>
    <name evidence="2" type="ORF">SAMN04489759_109110</name>
</gene>
<keyword evidence="1" id="KW-0812">Transmembrane</keyword>
<accession>A0A1G7VLZ1</accession>
<dbReference type="STRING" id="218672.SAMN04489759_109110"/>
<evidence type="ECO:0008006" key="4">
    <source>
        <dbReference type="Google" id="ProtNLM"/>
    </source>
</evidence>
<sequence>MQEPEPDPKMSGRVAMVALLVAFGVAGLMVWIGG</sequence>
<evidence type="ECO:0000313" key="3">
    <source>
        <dbReference type="Proteomes" id="UP000199399"/>
    </source>
</evidence>
<keyword evidence="1" id="KW-0472">Membrane</keyword>
<dbReference type="AlphaFoldDB" id="A0A1G7VLZ1"/>
<proteinExistence type="predicted"/>
<dbReference type="EMBL" id="FNBP01000009">
    <property type="protein sequence ID" value="SDG60621.1"/>
    <property type="molecule type" value="Genomic_DNA"/>
</dbReference>
<dbReference type="Proteomes" id="UP000199399">
    <property type="component" value="Unassembled WGS sequence"/>
</dbReference>